<protein>
    <recommendedName>
        <fullName evidence="3">Sce7726 family protein</fullName>
    </recommendedName>
</protein>
<dbReference type="OrthoDB" id="128875at2"/>
<dbReference type="Proteomes" id="UP000184172">
    <property type="component" value="Unassembled WGS sequence"/>
</dbReference>
<organism evidence="1 2">
    <name type="scientific">Aequorivita viscosa</name>
    <dbReference type="NCBI Taxonomy" id="797419"/>
    <lineage>
        <taxon>Bacteria</taxon>
        <taxon>Pseudomonadati</taxon>
        <taxon>Bacteroidota</taxon>
        <taxon>Flavobacteriia</taxon>
        <taxon>Flavobacteriales</taxon>
        <taxon>Flavobacteriaceae</taxon>
        <taxon>Aequorivita</taxon>
    </lineage>
</organism>
<proteinExistence type="predicted"/>
<gene>
    <name evidence="1" type="ORF">SAMN04487908_12544</name>
</gene>
<sequence>MVTTEKYTLNQLRDYSSLFSRSEVEQWATGNFFSINKKINRYDTNWISYKNATYLSYLKHLYKILELHYPNEYIYKNSFLNEWLLQELGKSNSKVFNEFRVGNAIADLVMFNGHSKVFEVKSELDSDNRLELQLENYHQAFNQVFIIVPESKLATYLKYNEKVGIITYNNLRGNKFELVRDAVLDFQINPEVIMNILRTAEYKSLVQSYYGMLPKMTSFSQYDICKKLIKEIPVPKLNDLFIQTMKSRVFKPEVSKKNYKELNQINLSLKLNKKQKERMILNLKSPLNM</sequence>
<dbReference type="InterPro" id="IPR047729">
    <property type="entry name" value="Sce7726-like"/>
</dbReference>
<dbReference type="EMBL" id="FQYV01000025">
    <property type="protein sequence ID" value="SHJ78097.1"/>
    <property type="molecule type" value="Genomic_DNA"/>
</dbReference>
<evidence type="ECO:0000313" key="1">
    <source>
        <dbReference type="EMBL" id="SHJ78097.1"/>
    </source>
</evidence>
<evidence type="ECO:0008006" key="3">
    <source>
        <dbReference type="Google" id="ProtNLM"/>
    </source>
</evidence>
<dbReference type="NCBIfam" id="NF033832">
    <property type="entry name" value="sce7726_fam"/>
    <property type="match status" value="1"/>
</dbReference>
<dbReference type="RefSeq" id="WP_073220685.1">
    <property type="nucleotide sequence ID" value="NZ_FNNS01000024.1"/>
</dbReference>
<evidence type="ECO:0000313" key="2">
    <source>
        <dbReference type="Proteomes" id="UP000184172"/>
    </source>
</evidence>
<keyword evidence="2" id="KW-1185">Reference proteome</keyword>
<dbReference type="AlphaFoldDB" id="A0A1M6M3W0"/>
<name>A0A1M6M3W0_9FLAO</name>
<reference evidence="2" key="1">
    <citation type="submission" date="2016-11" db="EMBL/GenBank/DDBJ databases">
        <authorList>
            <person name="Varghese N."/>
            <person name="Submissions S."/>
        </authorList>
    </citation>
    <scope>NUCLEOTIDE SEQUENCE [LARGE SCALE GENOMIC DNA]</scope>
    <source>
        <strain evidence="2">DSM 26349</strain>
    </source>
</reference>
<dbReference type="STRING" id="797419.SAMN05216556_12416"/>
<accession>A0A1M6M3W0</accession>